<gene>
    <name evidence="1" type="primary">TBC1D13</name>
    <name evidence="1" type="ORF">SPIL2461_LOCUS15008</name>
</gene>
<evidence type="ECO:0000313" key="1">
    <source>
        <dbReference type="EMBL" id="CAE7561195.1"/>
    </source>
</evidence>
<dbReference type="AlphaFoldDB" id="A0A812U441"/>
<accession>A0A812U441</accession>
<keyword evidence="2" id="KW-1185">Reference proteome</keyword>
<dbReference type="OrthoDB" id="10263206at2759"/>
<dbReference type="EMBL" id="CAJNIZ010035669">
    <property type="protein sequence ID" value="CAE7561195.1"/>
    <property type="molecule type" value="Genomic_DNA"/>
</dbReference>
<reference evidence="1" key="1">
    <citation type="submission" date="2021-02" db="EMBL/GenBank/DDBJ databases">
        <authorList>
            <person name="Dougan E. K."/>
            <person name="Rhodes N."/>
            <person name="Thang M."/>
            <person name="Chan C."/>
        </authorList>
    </citation>
    <scope>NUCLEOTIDE SEQUENCE</scope>
</reference>
<dbReference type="SUPFAM" id="SSF117281">
    <property type="entry name" value="Kelch motif"/>
    <property type="match status" value="1"/>
</dbReference>
<name>A0A812U441_SYMPI</name>
<dbReference type="InterPro" id="IPR015915">
    <property type="entry name" value="Kelch-typ_b-propeller"/>
</dbReference>
<organism evidence="1 2">
    <name type="scientific">Symbiodinium pilosum</name>
    <name type="common">Dinoflagellate</name>
    <dbReference type="NCBI Taxonomy" id="2952"/>
    <lineage>
        <taxon>Eukaryota</taxon>
        <taxon>Sar</taxon>
        <taxon>Alveolata</taxon>
        <taxon>Dinophyceae</taxon>
        <taxon>Suessiales</taxon>
        <taxon>Symbiodiniaceae</taxon>
        <taxon>Symbiodinium</taxon>
    </lineage>
</organism>
<dbReference type="Proteomes" id="UP000649617">
    <property type="component" value="Unassembled WGS sequence"/>
</dbReference>
<protein>
    <submittedName>
        <fullName evidence="1">TBC1D13 protein</fullName>
    </submittedName>
</protein>
<proteinExistence type="predicted"/>
<sequence>PEKAEWIDHSKDVPWDPRWGHSVITQADDTVWLFFGCCEKGKPTVMLRDVWTFNPMKGIGWKQADAKTPFEGIQATSAALTGSDVWFVGGWSQQRGTLSQ</sequence>
<dbReference type="Gene3D" id="2.120.10.80">
    <property type="entry name" value="Kelch-type beta propeller"/>
    <property type="match status" value="1"/>
</dbReference>
<feature type="non-terminal residue" evidence="1">
    <location>
        <position position="1"/>
    </location>
</feature>
<comment type="caution">
    <text evidence="1">The sequence shown here is derived from an EMBL/GenBank/DDBJ whole genome shotgun (WGS) entry which is preliminary data.</text>
</comment>
<evidence type="ECO:0000313" key="2">
    <source>
        <dbReference type="Proteomes" id="UP000649617"/>
    </source>
</evidence>
<feature type="non-terminal residue" evidence="1">
    <location>
        <position position="100"/>
    </location>
</feature>